<organism evidence="12 13">
    <name type="scientific">Tribolium castaneum</name>
    <name type="common">Red flour beetle</name>
    <dbReference type="NCBI Taxonomy" id="7070"/>
    <lineage>
        <taxon>Eukaryota</taxon>
        <taxon>Metazoa</taxon>
        <taxon>Ecdysozoa</taxon>
        <taxon>Arthropoda</taxon>
        <taxon>Hexapoda</taxon>
        <taxon>Insecta</taxon>
        <taxon>Pterygota</taxon>
        <taxon>Neoptera</taxon>
        <taxon>Endopterygota</taxon>
        <taxon>Coleoptera</taxon>
        <taxon>Polyphaga</taxon>
        <taxon>Cucujiformia</taxon>
        <taxon>Tenebrionidae</taxon>
        <taxon>Tenebrionidae incertae sedis</taxon>
        <taxon>Tribolium</taxon>
    </lineage>
</organism>
<evidence type="ECO:0000256" key="4">
    <source>
        <dbReference type="ARBA" id="ARBA00022737"/>
    </source>
</evidence>
<keyword evidence="2" id="KW-0813">Transport</keyword>
<accession>A0A139WIM8</accession>
<dbReference type="PRINTS" id="PR01097">
    <property type="entry name" value="TRNSRECEPTRP"/>
</dbReference>
<dbReference type="Gene3D" id="1.25.40.20">
    <property type="entry name" value="Ankyrin repeat-containing domain"/>
    <property type="match status" value="1"/>
</dbReference>
<dbReference type="SMART" id="SM01420">
    <property type="entry name" value="TRP_2"/>
    <property type="match status" value="1"/>
</dbReference>
<dbReference type="GO" id="GO:0051480">
    <property type="term" value="P:regulation of cytosolic calcium ion concentration"/>
    <property type="evidence" value="ECO:0000318"/>
    <property type="project" value="GO_Central"/>
</dbReference>
<proteinExistence type="predicted"/>
<evidence type="ECO:0000313" key="12">
    <source>
        <dbReference type="EMBL" id="KYB27779.1"/>
    </source>
</evidence>
<evidence type="ECO:0000256" key="6">
    <source>
        <dbReference type="ARBA" id="ARBA00023043"/>
    </source>
</evidence>
<dbReference type="GO" id="GO:0015279">
    <property type="term" value="F:store-operated calcium channel activity"/>
    <property type="evidence" value="ECO:0000318"/>
    <property type="project" value="GO_Central"/>
</dbReference>
<evidence type="ECO:0000256" key="7">
    <source>
        <dbReference type="ARBA" id="ARBA00023065"/>
    </source>
</evidence>
<evidence type="ECO:0000259" key="11">
    <source>
        <dbReference type="SMART" id="SM01420"/>
    </source>
</evidence>
<dbReference type="InterPro" id="IPR036770">
    <property type="entry name" value="Ankyrin_rpt-contain_sf"/>
</dbReference>
<keyword evidence="8" id="KW-0472">Membrane</keyword>
<dbReference type="Pfam" id="PF00520">
    <property type="entry name" value="Ion_trans"/>
    <property type="match status" value="1"/>
</dbReference>
<dbReference type="InterPro" id="IPR005821">
    <property type="entry name" value="Ion_trans_dom"/>
</dbReference>
<dbReference type="InterPro" id="IPR002110">
    <property type="entry name" value="Ankyrin_rpt"/>
</dbReference>
<evidence type="ECO:0000256" key="1">
    <source>
        <dbReference type="ARBA" id="ARBA00004141"/>
    </source>
</evidence>
<keyword evidence="5" id="KW-1133">Transmembrane helix</keyword>
<dbReference type="STRING" id="7070.A0A139WIM8"/>
<dbReference type="EMBL" id="KQ971338">
    <property type="protein sequence ID" value="KYB27779.1"/>
    <property type="molecule type" value="Genomic_DNA"/>
</dbReference>
<protein>
    <submittedName>
        <fullName evidence="12">Transient receptor potential protein-like Protein</fullName>
    </submittedName>
</protein>
<dbReference type="GO" id="GO:0070588">
    <property type="term" value="P:calcium ion transmembrane transport"/>
    <property type="evidence" value="ECO:0000318"/>
    <property type="project" value="GO_Central"/>
</dbReference>
<dbReference type="NCBIfam" id="TIGR00870">
    <property type="entry name" value="trp"/>
    <property type="match status" value="1"/>
</dbReference>
<dbReference type="Pfam" id="PF08344">
    <property type="entry name" value="TRP_2"/>
    <property type="match status" value="1"/>
</dbReference>
<evidence type="ECO:0000256" key="9">
    <source>
        <dbReference type="ARBA" id="ARBA00023303"/>
    </source>
</evidence>
<keyword evidence="9" id="KW-0407">Ion channel</keyword>
<dbReference type="SMART" id="SM00248">
    <property type="entry name" value="ANK"/>
    <property type="match status" value="2"/>
</dbReference>
<keyword evidence="13" id="KW-1185">Reference proteome</keyword>
<keyword evidence="12" id="KW-0675">Receptor</keyword>
<keyword evidence="3" id="KW-0812">Transmembrane</keyword>
<evidence type="ECO:0000256" key="10">
    <source>
        <dbReference type="PROSITE-ProRule" id="PRU00023"/>
    </source>
</evidence>
<dbReference type="PROSITE" id="PS50088">
    <property type="entry name" value="ANK_REPEAT"/>
    <property type="match status" value="1"/>
</dbReference>
<comment type="subcellular location">
    <subcellularLocation>
        <location evidence="1">Membrane</location>
        <topology evidence="1">Multi-pass membrane protein</topology>
    </subcellularLocation>
</comment>
<dbReference type="PROSITE" id="PS50297">
    <property type="entry name" value="ANK_REP_REGION"/>
    <property type="match status" value="1"/>
</dbReference>
<dbReference type="Proteomes" id="UP000007266">
    <property type="component" value="Linkage group 4"/>
</dbReference>
<dbReference type="AlphaFoldDB" id="A0A139WIM8"/>
<dbReference type="GO" id="GO:0034703">
    <property type="term" value="C:cation channel complex"/>
    <property type="evidence" value="ECO:0000318"/>
    <property type="project" value="GO_Central"/>
</dbReference>
<feature type="domain" description="Transient receptor ion channel" evidence="11">
    <location>
        <begin position="164"/>
        <end position="226"/>
    </location>
</feature>
<keyword evidence="6 10" id="KW-0040">ANK repeat</keyword>
<dbReference type="SMR" id="A0A139WIM8"/>
<dbReference type="FunFam" id="1.25.40.20:FF:000402">
    <property type="entry name" value="Transient receptor potential channel"/>
    <property type="match status" value="1"/>
</dbReference>
<dbReference type="SUPFAM" id="SSF48403">
    <property type="entry name" value="Ankyrin repeat"/>
    <property type="match status" value="1"/>
</dbReference>
<dbReference type="OMA" id="NEGLQMD"/>
<dbReference type="PANTHER" id="PTHR10117">
    <property type="entry name" value="TRANSIENT RECEPTOR POTENTIAL CHANNEL"/>
    <property type="match status" value="1"/>
</dbReference>
<evidence type="ECO:0000313" key="13">
    <source>
        <dbReference type="Proteomes" id="UP000007266"/>
    </source>
</evidence>
<keyword evidence="4" id="KW-0677">Repeat</keyword>
<gene>
    <name evidence="12" type="primary">AUGUSTUS-3.0.2_32714</name>
    <name evidence="12" type="ORF">TcasGA2_TC032714</name>
</gene>
<evidence type="ECO:0000256" key="5">
    <source>
        <dbReference type="ARBA" id="ARBA00022989"/>
    </source>
</evidence>
<reference evidence="12 13" key="2">
    <citation type="journal article" date="2010" name="Nucleic Acids Res.">
        <title>BeetleBase in 2010: revisions to provide comprehensive genomic information for Tribolium castaneum.</title>
        <authorList>
            <person name="Kim H.S."/>
            <person name="Murphy T."/>
            <person name="Xia J."/>
            <person name="Caragea D."/>
            <person name="Park Y."/>
            <person name="Beeman R.W."/>
            <person name="Lorenzen M.D."/>
            <person name="Butcher S."/>
            <person name="Manak J.R."/>
            <person name="Brown S.J."/>
        </authorList>
    </citation>
    <scope>GENOME REANNOTATION</scope>
    <source>
        <strain evidence="12 13">Georgia GA2</strain>
    </source>
</reference>
<dbReference type="InterPro" id="IPR002153">
    <property type="entry name" value="TRPC_channel"/>
</dbReference>
<feature type="repeat" description="ANK" evidence="10">
    <location>
        <begin position="129"/>
        <end position="161"/>
    </location>
</feature>
<dbReference type="Pfam" id="PF12796">
    <property type="entry name" value="Ank_2"/>
    <property type="match status" value="1"/>
</dbReference>
<name>A0A139WIM8_TRICA</name>
<reference evidence="12 13" key="1">
    <citation type="journal article" date="2008" name="Nature">
        <title>The genome of the model beetle and pest Tribolium castaneum.</title>
        <authorList>
            <consortium name="Tribolium Genome Sequencing Consortium"/>
            <person name="Richards S."/>
            <person name="Gibbs R.A."/>
            <person name="Weinstock G.M."/>
            <person name="Brown S.J."/>
            <person name="Denell R."/>
            <person name="Beeman R.W."/>
            <person name="Gibbs R."/>
            <person name="Beeman R.W."/>
            <person name="Brown S.J."/>
            <person name="Bucher G."/>
            <person name="Friedrich M."/>
            <person name="Grimmelikhuijzen C.J."/>
            <person name="Klingler M."/>
            <person name="Lorenzen M."/>
            <person name="Richards S."/>
            <person name="Roth S."/>
            <person name="Schroder R."/>
            <person name="Tautz D."/>
            <person name="Zdobnov E.M."/>
            <person name="Muzny D."/>
            <person name="Gibbs R.A."/>
            <person name="Weinstock G.M."/>
            <person name="Attaway T."/>
            <person name="Bell S."/>
            <person name="Buhay C.J."/>
            <person name="Chandrabose M.N."/>
            <person name="Chavez D."/>
            <person name="Clerk-Blankenburg K.P."/>
            <person name="Cree A."/>
            <person name="Dao M."/>
            <person name="Davis C."/>
            <person name="Chacko J."/>
            <person name="Dinh H."/>
            <person name="Dugan-Rocha S."/>
            <person name="Fowler G."/>
            <person name="Garner T.T."/>
            <person name="Garnes J."/>
            <person name="Gnirke A."/>
            <person name="Hawes A."/>
            <person name="Hernandez J."/>
            <person name="Hines S."/>
            <person name="Holder M."/>
            <person name="Hume J."/>
            <person name="Jhangiani S.N."/>
            <person name="Joshi V."/>
            <person name="Khan Z.M."/>
            <person name="Jackson L."/>
            <person name="Kovar C."/>
            <person name="Kowis A."/>
            <person name="Lee S."/>
            <person name="Lewis L.R."/>
            <person name="Margolis J."/>
            <person name="Morgan M."/>
            <person name="Nazareth L.V."/>
            <person name="Nguyen N."/>
            <person name="Okwuonu G."/>
            <person name="Parker D."/>
            <person name="Richards S."/>
            <person name="Ruiz S.J."/>
            <person name="Santibanez J."/>
            <person name="Savard J."/>
            <person name="Scherer S.E."/>
            <person name="Schneider B."/>
            <person name="Sodergren E."/>
            <person name="Tautz D."/>
            <person name="Vattahil S."/>
            <person name="Villasana D."/>
            <person name="White C.S."/>
            <person name="Wright R."/>
            <person name="Park Y."/>
            <person name="Beeman R.W."/>
            <person name="Lord J."/>
            <person name="Oppert B."/>
            <person name="Lorenzen M."/>
            <person name="Brown S."/>
            <person name="Wang L."/>
            <person name="Savard J."/>
            <person name="Tautz D."/>
            <person name="Richards S."/>
            <person name="Weinstock G."/>
            <person name="Gibbs R.A."/>
            <person name="Liu Y."/>
            <person name="Worley K."/>
            <person name="Weinstock G."/>
            <person name="Elsik C.G."/>
            <person name="Reese J.T."/>
            <person name="Elhaik E."/>
            <person name="Landan G."/>
            <person name="Graur D."/>
            <person name="Arensburger P."/>
            <person name="Atkinson P."/>
            <person name="Beeman R.W."/>
            <person name="Beidler J."/>
            <person name="Brown S.J."/>
            <person name="Demuth J.P."/>
            <person name="Drury D.W."/>
            <person name="Du Y.Z."/>
            <person name="Fujiwara H."/>
            <person name="Lorenzen M."/>
            <person name="Maselli V."/>
            <person name="Osanai M."/>
            <person name="Park Y."/>
            <person name="Robertson H.M."/>
            <person name="Tu Z."/>
            <person name="Wang J.J."/>
            <person name="Wang S."/>
            <person name="Richards S."/>
            <person name="Song H."/>
            <person name="Zhang L."/>
            <person name="Sodergren E."/>
            <person name="Werner D."/>
            <person name="Stanke M."/>
            <person name="Morgenstern B."/>
            <person name="Solovyev V."/>
            <person name="Kosarev P."/>
            <person name="Brown G."/>
            <person name="Chen H.C."/>
            <person name="Ermolaeva O."/>
            <person name="Hlavina W."/>
            <person name="Kapustin Y."/>
            <person name="Kiryutin B."/>
            <person name="Kitts P."/>
            <person name="Maglott D."/>
            <person name="Pruitt K."/>
            <person name="Sapojnikov V."/>
            <person name="Souvorov A."/>
            <person name="Mackey A.J."/>
            <person name="Waterhouse R.M."/>
            <person name="Wyder S."/>
            <person name="Zdobnov E.M."/>
            <person name="Zdobnov E.M."/>
            <person name="Wyder S."/>
            <person name="Kriventseva E.V."/>
            <person name="Kadowaki T."/>
            <person name="Bork P."/>
            <person name="Aranda M."/>
            <person name="Bao R."/>
            <person name="Beermann A."/>
            <person name="Berns N."/>
            <person name="Bolognesi R."/>
            <person name="Bonneton F."/>
            <person name="Bopp D."/>
            <person name="Brown S.J."/>
            <person name="Bucher G."/>
            <person name="Butts T."/>
            <person name="Chaumot A."/>
            <person name="Denell R.E."/>
            <person name="Ferrier D.E."/>
            <person name="Friedrich M."/>
            <person name="Gordon C.M."/>
            <person name="Jindra M."/>
            <person name="Klingler M."/>
            <person name="Lan Q."/>
            <person name="Lattorff H.M."/>
            <person name="Laudet V."/>
            <person name="von Levetsow C."/>
            <person name="Liu Z."/>
            <person name="Lutz R."/>
            <person name="Lynch J.A."/>
            <person name="da Fonseca R.N."/>
            <person name="Posnien N."/>
            <person name="Reuter R."/>
            <person name="Roth S."/>
            <person name="Savard J."/>
            <person name="Schinko J.B."/>
            <person name="Schmitt C."/>
            <person name="Schoppmeier M."/>
            <person name="Schroder R."/>
            <person name="Shippy T.D."/>
            <person name="Simonnet F."/>
            <person name="Marques-Souza H."/>
            <person name="Tautz D."/>
            <person name="Tomoyasu Y."/>
            <person name="Trauner J."/>
            <person name="Van der Zee M."/>
            <person name="Vervoort M."/>
            <person name="Wittkopp N."/>
            <person name="Wimmer E.A."/>
            <person name="Yang X."/>
            <person name="Jones A.K."/>
            <person name="Sattelle D.B."/>
            <person name="Ebert P.R."/>
            <person name="Nelson D."/>
            <person name="Scott J.G."/>
            <person name="Beeman R.W."/>
            <person name="Muthukrishnan S."/>
            <person name="Kramer K.J."/>
            <person name="Arakane Y."/>
            <person name="Beeman R.W."/>
            <person name="Zhu Q."/>
            <person name="Hogenkamp D."/>
            <person name="Dixit R."/>
            <person name="Oppert B."/>
            <person name="Jiang H."/>
            <person name="Zou Z."/>
            <person name="Marshall J."/>
            <person name="Elpidina E."/>
            <person name="Vinokurov K."/>
            <person name="Oppert C."/>
            <person name="Zou Z."/>
            <person name="Evans J."/>
            <person name="Lu Z."/>
            <person name="Zhao P."/>
            <person name="Sumathipala N."/>
            <person name="Altincicek B."/>
            <person name="Vilcinskas A."/>
            <person name="Williams M."/>
            <person name="Hultmark D."/>
            <person name="Hetru C."/>
            <person name="Jiang H."/>
            <person name="Grimmelikhuijzen C.J."/>
            <person name="Hauser F."/>
            <person name="Cazzamali G."/>
            <person name="Williamson M."/>
            <person name="Park Y."/>
            <person name="Li B."/>
            <person name="Tanaka Y."/>
            <person name="Predel R."/>
            <person name="Neupert S."/>
            <person name="Schachtner J."/>
            <person name="Verleyen P."/>
            <person name="Raible F."/>
            <person name="Bork P."/>
            <person name="Friedrich M."/>
            <person name="Walden K.K."/>
            <person name="Robertson H.M."/>
            <person name="Angeli S."/>
            <person name="Foret S."/>
            <person name="Bucher G."/>
            <person name="Schuetz S."/>
            <person name="Maleszka R."/>
            <person name="Wimmer E.A."/>
            <person name="Beeman R.W."/>
            <person name="Lorenzen M."/>
            <person name="Tomoyasu Y."/>
            <person name="Miller S.C."/>
            <person name="Grossmann D."/>
            <person name="Bucher G."/>
        </authorList>
    </citation>
    <scope>NUCLEOTIDE SEQUENCE [LARGE SCALE GENOMIC DNA]</scope>
    <source>
        <strain evidence="12 13">Georgia GA2</strain>
    </source>
</reference>
<dbReference type="GO" id="GO:0005886">
    <property type="term" value="C:plasma membrane"/>
    <property type="evidence" value="ECO:0000318"/>
    <property type="project" value="GO_Central"/>
</dbReference>
<evidence type="ECO:0000256" key="2">
    <source>
        <dbReference type="ARBA" id="ARBA00022448"/>
    </source>
</evidence>
<evidence type="ECO:0000256" key="8">
    <source>
        <dbReference type="ARBA" id="ARBA00023136"/>
    </source>
</evidence>
<dbReference type="InParanoid" id="A0A139WIM8"/>
<keyword evidence="7" id="KW-0406">Ion transport</keyword>
<dbReference type="CDD" id="cd23650">
    <property type="entry name" value="TRP_CaM_bind1"/>
    <property type="match status" value="1"/>
</dbReference>
<dbReference type="PANTHER" id="PTHR10117:SF51">
    <property type="entry name" value="TRANSIENT RECEPTOR POTENTIAL PROTEIN"/>
    <property type="match status" value="1"/>
</dbReference>
<evidence type="ECO:0000256" key="3">
    <source>
        <dbReference type="ARBA" id="ARBA00022692"/>
    </source>
</evidence>
<sequence length="851" mass="98684">MFGSDCNNERALSQVEKSFLLHAERGDCATVRRIIEEYGGGEGDQEFDINCIDALNRSAFVIAIENGNIELVKLLLESQIDVKDGLLHAINEEFVEAVEMLLDWEERTHQVGDLYSWEKVERCSATFTPDITPLVLAGHKNNYEIIKLLLDRGATLPLPHDVKCGCDECVCSNQSDSLRHSQARINSYKALTSPSLISLSSTDPLFTAFELSGDLRRLSRLETEFRAEYNNMRTVVENFAALLLDHVKTSEELMILLNYDEKNPSWVLGEQQTLGRLKLAIKFKQKKFVAHPNVQQILGTIWYEGLPGFRRKNLFGQTLQLMRLSAMFTVYCLVYMLLPTSKMGLFIKKPFVKFICHSSSYILFLVLLGVTSQRFEITILEWVDTGWSRDFVDEWKRKERGALLGFAECAVVLYVSSKMCKEIKHLWASNLLEYVSDLWNIVDFVTNLFYVAWLSLRLCSIYLTRASRAESLGEDPWFPREEWNSFEPMLIAEGAFAAAMIFSFLKLVHIFSVNPHLGPLQISLSRMIIDIVKFFFIYTLVLFAFGCGLNQLLWYYAELEKNKCYHRGGMPDFEAHDKACTIWRRYANLFETSQSLFWASFGLVDLLSFELTGIKSFTRFWALLMFGSYSVINIIVLLNMLIAMMSNSFQIISERADVEWKFARSKLWMTYFEDDDVLPPPFNILPNTELFCRVFKLRRKKNKICNKESQLRIKAKHDSVVRLLLKRYNTSEQRKRHEFGVTEDDVIEIRQDISTLRYEIIDILKNNGMRTPNMSFEDKQVVGKKGKMIERRILRDFHIGVVDEVGKSEVSYSPNKRKRRTFRKEKKDWNSLVRKNTKSYDPIGSSKNHFE</sequence>
<dbReference type="GO" id="GO:0070679">
    <property type="term" value="F:inositol 1,4,5 trisphosphate binding"/>
    <property type="evidence" value="ECO:0000318"/>
    <property type="project" value="GO_Central"/>
</dbReference>
<dbReference type="FunCoup" id="A0A139WIM8">
    <property type="interactions" value="23"/>
</dbReference>
<dbReference type="InterPro" id="IPR013555">
    <property type="entry name" value="TRP_dom"/>
</dbReference>